<sequence length="491" mass="55011">MFTPETRALSHAIGRTTGHPGRMRCRSSSSSESCHYHQAAQVTPSQGRIWKKKRSLWFGPVLPNPGPSLSSPVVKKLRLYTNRYKNICRTERPETDRSVKLSSPLRLIKPNLDRCSYAVDARFCVFECKSEEKSFSGSNPSLCRENTLCCWGILPAVHLIKSVDLLDPYLIDCQHISKACVVPRFTHLQFSNLEPLFASLRFDTHHDHFKVVLVAHSDHVLRRVLVSDLDLETTTQSELVADSIHQIGKFHRGSDHDVANIVSVHFDPDLAGFGSTSRVHHLKVALVNRPSVVVAAIVVLLINISLLITASVRPARSCTIHVVQIVGVGVIIVDRGPSCPLSLGIGATRGVGRRSRRLWASVLRGLVPVLRRVRLLVPVLIPCSFDVEFRRHGLRAIAHRSTSRRKLSAGLVVLRRRCGREDIVRPLRRRRPVTLPRSTGEIRLDEISSGERDVVGRSVVLHIRFASLFLNLGSARKSKRLRHIKKLMLQA</sequence>
<name>A0ABR4E4K8_9PEZI</name>
<accession>A0ABR4E4K8</accession>
<organism evidence="2 3">
    <name type="scientific">Diaporthe vaccinii</name>
    <dbReference type="NCBI Taxonomy" id="105482"/>
    <lineage>
        <taxon>Eukaryota</taxon>
        <taxon>Fungi</taxon>
        <taxon>Dikarya</taxon>
        <taxon>Ascomycota</taxon>
        <taxon>Pezizomycotina</taxon>
        <taxon>Sordariomycetes</taxon>
        <taxon>Sordariomycetidae</taxon>
        <taxon>Diaporthales</taxon>
        <taxon>Diaporthaceae</taxon>
        <taxon>Diaporthe</taxon>
        <taxon>Diaporthe eres species complex</taxon>
    </lineage>
</organism>
<evidence type="ECO:0000313" key="2">
    <source>
        <dbReference type="EMBL" id="KAL2277362.1"/>
    </source>
</evidence>
<reference evidence="2 3" key="1">
    <citation type="submission" date="2024-03" db="EMBL/GenBank/DDBJ databases">
        <title>A high-quality draft genome sequence of Diaporthe vaccinii, a causative agent of upright dieback and viscid rot disease in cranberry plants.</title>
        <authorList>
            <person name="Sarrasin M."/>
            <person name="Lang B.F."/>
            <person name="Burger G."/>
        </authorList>
    </citation>
    <scope>NUCLEOTIDE SEQUENCE [LARGE SCALE GENOMIC DNA]</scope>
    <source>
        <strain evidence="2 3">IS7</strain>
    </source>
</reference>
<evidence type="ECO:0000256" key="1">
    <source>
        <dbReference type="SAM" id="MobiDB-lite"/>
    </source>
</evidence>
<evidence type="ECO:0000313" key="3">
    <source>
        <dbReference type="Proteomes" id="UP001600888"/>
    </source>
</evidence>
<comment type="caution">
    <text evidence="2">The sequence shown here is derived from an EMBL/GenBank/DDBJ whole genome shotgun (WGS) entry which is preliminary data.</text>
</comment>
<feature type="region of interest" description="Disordered" evidence="1">
    <location>
        <begin position="1"/>
        <end position="29"/>
    </location>
</feature>
<dbReference type="Proteomes" id="UP001600888">
    <property type="component" value="Unassembled WGS sequence"/>
</dbReference>
<proteinExistence type="predicted"/>
<dbReference type="EMBL" id="JBAWTH010000101">
    <property type="protein sequence ID" value="KAL2277362.1"/>
    <property type="molecule type" value="Genomic_DNA"/>
</dbReference>
<keyword evidence="3" id="KW-1185">Reference proteome</keyword>
<protein>
    <submittedName>
        <fullName evidence="2">Uncharacterized protein</fullName>
    </submittedName>
</protein>
<gene>
    <name evidence="2" type="ORF">FJTKL_00066</name>
</gene>